<keyword evidence="1" id="KW-0732">Signal</keyword>
<gene>
    <name evidence="2" type="ORF">PENTCL1PPCAC_2724</name>
</gene>
<feature type="non-terminal residue" evidence="2">
    <location>
        <position position="72"/>
    </location>
</feature>
<sequence>MRLVLVFLVLCDITNFTVTIVELQAKMEKLRNSEFGKDFNENKYKGHALHDFNEQPVHITAFGVVLDKCEEQ</sequence>
<dbReference type="AlphaFoldDB" id="A0AAV5SGL0"/>
<proteinExistence type="predicted"/>
<evidence type="ECO:0000313" key="3">
    <source>
        <dbReference type="Proteomes" id="UP001432027"/>
    </source>
</evidence>
<feature type="chain" id="PRO_5043484420" evidence="1">
    <location>
        <begin position="20"/>
        <end position="72"/>
    </location>
</feature>
<reference evidence="2" key="1">
    <citation type="submission" date="2023-10" db="EMBL/GenBank/DDBJ databases">
        <title>Genome assembly of Pristionchus species.</title>
        <authorList>
            <person name="Yoshida K."/>
            <person name="Sommer R.J."/>
        </authorList>
    </citation>
    <scope>NUCLEOTIDE SEQUENCE</scope>
    <source>
        <strain evidence="2">RS0144</strain>
    </source>
</reference>
<organism evidence="2 3">
    <name type="scientific">Pristionchus entomophagus</name>
    <dbReference type="NCBI Taxonomy" id="358040"/>
    <lineage>
        <taxon>Eukaryota</taxon>
        <taxon>Metazoa</taxon>
        <taxon>Ecdysozoa</taxon>
        <taxon>Nematoda</taxon>
        <taxon>Chromadorea</taxon>
        <taxon>Rhabditida</taxon>
        <taxon>Rhabditina</taxon>
        <taxon>Diplogasteromorpha</taxon>
        <taxon>Diplogasteroidea</taxon>
        <taxon>Neodiplogasteridae</taxon>
        <taxon>Pristionchus</taxon>
    </lineage>
</organism>
<dbReference type="EMBL" id="BTSX01000001">
    <property type="protein sequence ID" value="GMS80549.1"/>
    <property type="molecule type" value="Genomic_DNA"/>
</dbReference>
<evidence type="ECO:0000313" key="2">
    <source>
        <dbReference type="EMBL" id="GMS80549.1"/>
    </source>
</evidence>
<name>A0AAV5SGL0_9BILA</name>
<keyword evidence="3" id="KW-1185">Reference proteome</keyword>
<protein>
    <submittedName>
        <fullName evidence="2">Uncharacterized protein</fullName>
    </submittedName>
</protein>
<dbReference type="Proteomes" id="UP001432027">
    <property type="component" value="Unassembled WGS sequence"/>
</dbReference>
<evidence type="ECO:0000256" key="1">
    <source>
        <dbReference type="SAM" id="SignalP"/>
    </source>
</evidence>
<accession>A0AAV5SGL0</accession>
<comment type="caution">
    <text evidence="2">The sequence shown here is derived from an EMBL/GenBank/DDBJ whole genome shotgun (WGS) entry which is preliminary data.</text>
</comment>
<feature type="signal peptide" evidence="1">
    <location>
        <begin position="1"/>
        <end position="19"/>
    </location>
</feature>